<evidence type="ECO:0000313" key="8">
    <source>
        <dbReference type="Proteomes" id="UP001168877"/>
    </source>
</evidence>
<feature type="transmembrane region" description="Helical" evidence="4">
    <location>
        <begin position="280"/>
        <end position="306"/>
    </location>
</feature>
<name>A0AA39SLZ5_ACESA</name>
<dbReference type="Gene3D" id="3.30.200.20">
    <property type="entry name" value="Phosphorylase Kinase, domain 1"/>
    <property type="match status" value="2"/>
</dbReference>
<feature type="domain" description="Gnk2-homologous" evidence="6">
    <location>
        <begin position="33"/>
        <end position="136"/>
    </location>
</feature>
<dbReference type="AlphaFoldDB" id="A0AA39SLZ5"/>
<dbReference type="PROSITE" id="PS51473">
    <property type="entry name" value="GNK2"/>
    <property type="match status" value="2"/>
</dbReference>
<proteinExistence type="predicted"/>
<comment type="caution">
    <text evidence="7">The sequence shown here is derived from an EMBL/GenBank/DDBJ whole genome shotgun (WGS) entry which is preliminary data.</text>
</comment>
<evidence type="ECO:0000256" key="4">
    <source>
        <dbReference type="SAM" id="Phobius"/>
    </source>
</evidence>
<feature type="region of interest" description="Disordered" evidence="3">
    <location>
        <begin position="862"/>
        <end position="887"/>
    </location>
</feature>
<evidence type="ECO:0000313" key="7">
    <source>
        <dbReference type="EMBL" id="KAK0595671.1"/>
    </source>
</evidence>
<keyword evidence="8" id="KW-1185">Reference proteome</keyword>
<keyword evidence="2" id="KW-0677">Repeat</keyword>
<dbReference type="Proteomes" id="UP001168877">
    <property type="component" value="Unassembled WGS sequence"/>
</dbReference>
<evidence type="ECO:0000256" key="3">
    <source>
        <dbReference type="SAM" id="MobiDB-lite"/>
    </source>
</evidence>
<protein>
    <recommendedName>
        <fullName evidence="6">Gnk2-homologous domain-containing protein</fullName>
    </recommendedName>
</protein>
<feature type="domain" description="Gnk2-homologous" evidence="6">
    <location>
        <begin position="145"/>
        <end position="253"/>
    </location>
</feature>
<evidence type="ECO:0000256" key="2">
    <source>
        <dbReference type="ARBA" id="ARBA00022737"/>
    </source>
</evidence>
<dbReference type="InterPro" id="IPR038408">
    <property type="entry name" value="GNK2_sf"/>
</dbReference>
<gene>
    <name evidence="7" type="ORF">LWI29_008887</name>
</gene>
<dbReference type="EMBL" id="JAUESC010000004">
    <property type="protein sequence ID" value="KAK0595671.1"/>
    <property type="molecule type" value="Genomic_DNA"/>
</dbReference>
<dbReference type="InterPro" id="IPR011009">
    <property type="entry name" value="Kinase-like_dom_sf"/>
</dbReference>
<feature type="signal peptide" evidence="5">
    <location>
        <begin position="1"/>
        <end position="26"/>
    </location>
</feature>
<dbReference type="Pfam" id="PF01657">
    <property type="entry name" value="Stress-antifung"/>
    <property type="match status" value="2"/>
</dbReference>
<dbReference type="SUPFAM" id="SSF56112">
    <property type="entry name" value="Protein kinase-like (PK-like)"/>
    <property type="match status" value="1"/>
</dbReference>
<evidence type="ECO:0000259" key="6">
    <source>
        <dbReference type="PROSITE" id="PS51473"/>
    </source>
</evidence>
<feature type="chain" id="PRO_5041354141" description="Gnk2-homologous domain-containing protein" evidence="5">
    <location>
        <begin position="27"/>
        <end position="887"/>
    </location>
</feature>
<organism evidence="7 8">
    <name type="scientific">Acer saccharum</name>
    <name type="common">Sugar maple</name>
    <dbReference type="NCBI Taxonomy" id="4024"/>
    <lineage>
        <taxon>Eukaryota</taxon>
        <taxon>Viridiplantae</taxon>
        <taxon>Streptophyta</taxon>
        <taxon>Embryophyta</taxon>
        <taxon>Tracheophyta</taxon>
        <taxon>Spermatophyta</taxon>
        <taxon>Magnoliopsida</taxon>
        <taxon>eudicotyledons</taxon>
        <taxon>Gunneridae</taxon>
        <taxon>Pentapetalae</taxon>
        <taxon>rosids</taxon>
        <taxon>malvids</taxon>
        <taxon>Sapindales</taxon>
        <taxon>Sapindaceae</taxon>
        <taxon>Hippocastanoideae</taxon>
        <taxon>Acereae</taxon>
        <taxon>Acer</taxon>
    </lineage>
</organism>
<evidence type="ECO:0000256" key="5">
    <source>
        <dbReference type="SAM" id="SignalP"/>
    </source>
</evidence>
<keyword evidence="4" id="KW-1133">Transmembrane helix</keyword>
<keyword evidence="4" id="KW-0812">Transmembrane</keyword>
<accession>A0AA39SLZ5</accession>
<reference evidence="7" key="2">
    <citation type="submission" date="2023-06" db="EMBL/GenBank/DDBJ databases">
        <authorList>
            <person name="Swenson N.G."/>
            <person name="Wegrzyn J.L."/>
            <person name="Mcevoy S.L."/>
        </authorList>
    </citation>
    <scope>NUCLEOTIDE SEQUENCE</scope>
    <source>
        <strain evidence="7">NS2018</strain>
        <tissue evidence="7">Leaf</tissue>
    </source>
</reference>
<dbReference type="Gene3D" id="3.30.430.20">
    <property type="entry name" value="Gnk2 domain, C-X8-C-X2-C motif"/>
    <property type="match status" value="2"/>
</dbReference>
<keyword evidence="1 5" id="KW-0732">Signal</keyword>
<keyword evidence="4" id="KW-0472">Membrane</keyword>
<evidence type="ECO:0000256" key="1">
    <source>
        <dbReference type="ARBA" id="ARBA00022729"/>
    </source>
</evidence>
<sequence>MSILVFSGSVSIFLLHLLSFVCIVMSQRSPDDPNTYSYCPPGLNNTASGKFMYNLGGLFNRKLYDEGGKSIYYNTTEGEYPDKVYGNYVCRFDYSHETCQNCVIDAINSIVERCNGTKEAIAWYTECMVRYSDKNFFATLETVPTVYEPNTSRIGNVTLPIEFPKILNQTFTDLISLAPSDSYNCATLERNISNLEPRLYGFAQCTPDLSSEDCRTCLKTAFDQIKQDDNLQGKPGGRVFIPSCFVRYELYKFYGDPIVVGAPVPISPPQGRRTKKETRAWIRIAIITASAVFVMVFLSSFVWCMWRRHNKRDKEEKTNSQEPRLLRLGEHKIGDDSSYNILRGEKQTESQDLSMFPLSLVLKATQNFFDENKLGEGGFGSVYKVIIMRRDKLGSEKGQAVIGKEITVTELAIENLTFTNGGLGPKGIFVFGSNTDKETSDGPPDVDYSGLGDGITLGLSGLNSNMLEGSNSGNITKATGMEECIGPPCVDTTACKKNGGNGKRVGQWKKAARKNFGGVGNSDLKVSCSKRNEVGTVKSFTDGNKKPKYDSSASVSTVLSAGQQLLGFQWNDGMQILDLLAYCKCTLSRGEIEVLCVVLWRLWHWRNQYVHSLPCFRNEDVFAWASDYIGEFRKANLVEWCPNGPTRPVDRRDLIAEEKTSSQEPRLLRLGEHTNGDDSSYNILRGEKHTESQDLSMFPLSLVLKATQNFFDENKLGEGGFGSVYKWEDVQFNPKVVFFLSLTLEETLKTLADKICSRFGLNCDEVDFNISTRIDGSNVERIHDLDLHIFVSHNKEILKCYVSKLRRKVEQLTVPLDLKSKSTSITFSSTSNKACTPPPMMMCKSTLSPVVSSSEYRSNTGSNECVLSGSPIDESNTPPSIRKSIFP</sequence>
<dbReference type="InterPro" id="IPR002902">
    <property type="entry name" value="GNK2"/>
</dbReference>
<dbReference type="PANTHER" id="PTHR32099">
    <property type="entry name" value="CYSTEINE-RICH REPEAT SECRETORY PROTEIN"/>
    <property type="match status" value="1"/>
</dbReference>
<dbReference type="CDD" id="cd23509">
    <property type="entry name" value="Gnk2-like"/>
    <property type="match status" value="2"/>
</dbReference>
<reference evidence="7" key="1">
    <citation type="journal article" date="2022" name="Plant J.">
        <title>Strategies of tolerance reflected in two North American maple genomes.</title>
        <authorList>
            <person name="McEvoy S.L."/>
            <person name="Sezen U.U."/>
            <person name="Trouern-Trend A."/>
            <person name="McMahon S.M."/>
            <person name="Schaberg P.G."/>
            <person name="Yang J."/>
            <person name="Wegrzyn J.L."/>
            <person name="Swenson N.G."/>
        </authorList>
    </citation>
    <scope>NUCLEOTIDE SEQUENCE</scope>
    <source>
        <strain evidence="7">NS2018</strain>
    </source>
</reference>
<dbReference type="PANTHER" id="PTHR32099:SF36">
    <property type="entry name" value="CYSTEINE-RICH REPEAT SECRETORY PROTEIN 38-LIKE"/>
    <property type="match status" value="1"/>
</dbReference>